<evidence type="ECO:0000259" key="2">
    <source>
        <dbReference type="SMART" id="SM00014"/>
    </source>
</evidence>
<accession>A0A3S3ZWV9</accession>
<dbReference type="Pfam" id="PF01569">
    <property type="entry name" value="PAP2"/>
    <property type="match status" value="1"/>
</dbReference>
<keyword evidence="1" id="KW-0812">Transmembrane</keyword>
<keyword evidence="1" id="KW-0472">Membrane</keyword>
<dbReference type="Gene3D" id="1.20.144.10">
    <property type="entry name" value="Phosphatidic acid phosphatase type 2/haloperoxidase"/>
    <property type="match status" value="1"/>
</dbReference>
<keyword evidence="4" id="KW-1185">Reference proteome</keyword>
<name>A0A3S3ZWV9_9MICO</name>
<dbReference type="AlphaFoldDB" id="A0A3S3ZWV9"/>
<evidence type="ECO:0000313" key="4">
    <source>
        <dbReference type="Proteomes" id="UP000288603"/>
    </source>
</evidence>
<dbReference type="Proteomes" id="UP000288603">
    <property type="component" value="Unassembled WGS sequence"/>
</dbReference>
<comment type="caution">
    <text evidence="3">The sequence shown here is derived from an EMBL/GenBank/DDBJ whole genome shotgun (WGS) entry which is preliminary data.</text>
</comment>
<dbReference type="RefSeq" id="WP_128497692.1">
    <property type="nucleotide sequence ID" value="NZ_RZNC01000001.1"/>
</dbReference>
<dbReference type="EMBL" id="RZNC01000001">
    <property type="protein sequence ID" value="RWZ68424.1"/>
    <property type="molecule type" value="Genomic_DNA"/>
</dbReference>
<feature type="transmembrane region" description="Helical" evidence="1">
    <location>
        <begin position="7"/>
        <end position="31"/>
    </location>
</feature>
<evidence type="ECO:0000313" key="3">
    <source>
        <dbReference type="EMBL" id="RWZ68424.1"/>
    </source>
</evidence>
<reference evidence="3 4" key="1">
    <citation type="submission" date="2018-12" db="EMBL/GenBank/DDBJ databases">
        <authorList>
            <person name="Li F."/>
        </authorList>
    </citation>
    <scope>NUCLEOTIDE SEQUENCE [LARGE SCALE GENOMIC DNA]</scope>
    <source>
        <strain evidence="3 4">8H24J-4-2</strain>
    </source>
</reference>
<dbReference type="SMART" id="SM00014">
    <property type="entry name" value="acidPPc"/>
    <property type="match status" value="1"/>
</dbReference>
<feature type="transmembrane region" description="Helical" evidence="1">
    <location>
        <begin position="70"/>
        <end position="87"/>
    </location>
</feature>
<dbReference type="OrthoDB" id="5289372at2"/>
<dbReference type="PANTHER" id="PTHR14969">
    <property type="entry name" value="SPHINGOSINE-1-PHOSPHATE PHOSPHOHYDROLASE"/>
    <property type="match status" value="1"/>
</dbReference>
<feature type="transmembrane region" description="Helical" evidence="1">
    <location>
        <begin position="139"/>
        <end position="169"/>
    </location>
</feature>
<evidence type="ECO:0000256" key="1">
    <source>
        <dbReference type="SAM" id="Phobius"/>
    </source>
</evidence>
<dbReference type="SUPFAM" id="SSF48317">
    <property type="entry name" value="Acid phosphatase/Vanadium-dependent haloperoxidase"/>
    <property type="match status" value="1"/>
</dbReference>
<feature type="domain" description="Phosphatidic acid phosphatase type 2/haloperoxidase" evidence="2">
    <location>
        <begin position="92"/>
        <end position="196"/>
    </location>
</feature>
<gene>
    <name evidence="3" type="ORF">ELQ92_04190</name>
</gene>
<proteinExistence type="predicted"/>
<dbReference type="InterPro" id="IPR036938">
    <property type="entry name" value="PAP2/HPO_sf"/>
</dbReference>
<dbReference type="PANTHER" id="PTHR14969:SF13">
    <property type="entry name" value="AT30094P"/>
    <property type="match status" value="1"/>
</dbReference>
<organism evidence="3 4">
    <name type="scientific">Labedella populi</name>
    <dbReference type="NCBI Taxonomy" id="2498850"/>
    <lineage>
        <taxon>Bacteria</taxon>
        <taxon>Bacillati</taxon>
        <taxon>Actinomycetota</taxon>
        <taxon>Actinomycetes</taxon>
        <taxon>Micrococcales</taxon>
        <taxon>Microbacteriaceae</taxon>
        <taxon>Labedella</taxon>
    </lineage>
</organism>
<sequence length="214" mass="22169">MATRARYVGTLVGVGVVLILLATTAGVLIAAGVLPNPNAVDTWWSGLAASMRSPVTTAIALAFNALGRGLAATLVVPLVLVGVLVVARRPWSAAALVAAAALTWALTRVLKSVVARDRPEDILVVSDFGSFPSGHASNAAALVTVLFLAFRSVALRVLVSIYLVAMMWSRLLLGAHWATDVVGGALVGVGAALIVVAVVRPLLRREPLRRGTRG</sequence>
<feature type="transmembrane region" description="Helical" evidence="1">
    <location>
        <begin position="181"/>
        <end position="203"/>
    </location>
</feature>
<keyword evidence="1" id="KW-1133">Transmembrane helix</keyword>
<protein>
    <submittedName>
        <fullName evidence="3">Phosphatase PAP2 family protein</fullName>
    </submittedName>
</protein>
<dbReference type="InterPro" id="IPR000326">
    <property type="entry name" value="PAP2/HPO"/>
</dbReference>